<proteinExistence type="predicted"/>
<sequence length="172" mass="19629">MIITISRSIEIDAGHRVPFHISKCKHLHGHRWKITAFLRAECVVPDDMRAADSGMVLDYGVLKSIMMEHIHDVFDHRMILWAEDPIQCFRDKIYVVTALIPNQPLDEYLEMTEEGLGTSVVVVPMIPTAENLARYWAELIDPYIRAKLAAPARLIGLEVQETPNSTATHWIE</sequence>
<dbReference type="Pfam" id="PF01242">
    <property type="entry name" value="PTPS"/>
    <property type="match status" value="1"/>
</dbReference>
<reference evidence="5" key="1">
    <citation type="journal article" date="2015" name="Nature">
        <title>Complex archaea that bridge the gap between prokaryotes and eukaryotes.</title>
        <authorList>
            <person name="Spang A."/>
            <person name="Saw J.H."/>
            <person name="Jorgensen S.L."/>
            <person name="Zaremba-Niedzwiedzka K."/>
            <person name="Martijn J."/>
            <person name="Lind A.E."/>
            <person name="van Eijk R."/>
            <person name="Schleper C."/>
            <person name="Guy L."/>
            <person name="Ettema T.J."/>
        </authorList>
    </citation>
    <scope>NUCLEOTIDE SEQUENCE</scope>
</reference>
<keyword evidence="3" id="KW-0862">Zinc</keyword>
<gene>
    <name evidence="5" type="ORF">LCGC14_3151910</name>
</gene>
<name>A0A0F8VTV9_9ZZZZ</name>
<dbReference type="InterPro" id="IPR038418">
    <property type="entry name" value="6-PTP_synth/QueD_sf"/>
</dbReference>
<dbReference type="PANTHER" id="PTHR12589">
    <property type="entry name" value="PYRUVOYL TETRAHYDROBIOPTERIN SYNTHASE"/>
    <property type="match status" value="1"/>
</dbReference>
<dbReference type="EMBL" id="LAZR01069407">
    <property type="protein sequence ID" value="KKK47762.1"/>
    <property type="molecule type" value="Genomic_DNA"/>
</dbReference>
<evidence type="ECO:0000256" key="4">
    <source>
        <dbReference type="ARBA" id="ARBA00023239"/>
    </source>
</evidence>
<dbReference type="GO" id="GO:0046872">
    <property type="term" value="F:metal ion binding"/>
    <property type="evidence" value="ECO:0007669"/>
    <property type="project" value="UniProtKB-KW"/>
</dbReference>
<evidence type="ECO:0000256" key="1">
    <source>
        <dbReference type="ARBA" id="ARBA00001947"/>
    </source>
</evidence>
<dbReference type="SUPFAM" id="SSF55620">
    <property type="entry name" value="Tetrahydrobiopterin biosynthesis enzymes-like"/>
    <property type="match status" value="1"/>
</dbReference>
<accession>A0A0F8VTV9</accession>
<protein>
    <recommendedName>
        <fullName evidence="6">6-carboxy-5,6,7,8-tetrahydropterin synthase</fullName>
    </recommendedName>
</protein>
<comment type="caution">
    <text evidence="5">The sequence shown here is derived from an EMBL/GenBank/DDBJ whole genome shotgun (WGS) entry which is preliminary data.</text>
</comment>
<comment type="cofactor">
    <cofactor evidence="1">
        <name>Zn(2+)</name>
        <dbReference type="ChEBI" id="CHEBI:29105"/>
    </cofactor>
</comment>
<evidence type="ECO:0000256" key="3">
    <source>
        <dbReference type="ARBA" id="ARBA00022833"/>
    </source>
</evidence>
<dbReference type="InterPro" id="IPR007115">
    <property type="entry name" value="6-PTP_synth/QueD"/>
</dbReference>
<organism evidence="5">
    <name type="scientific">marine sediment metagenome</name>
    <dbReference type="NCBI Taxonomy" id="412755"/>
    <lineage>
        <taxon>unclassified sequences</taxon>
        <taxon>metagenomes</taxon>
        <taxon>ecological metagenomes</taxon>
    </lineage>
</organism>
<dbReference type="AlphaFoldDB" id="A0A0F8VTV9"/>
<evidence type="ECO:0000256" key="2">
    <source>
        <dbReference type="ARBA" id="ARBA00022723"/>
    </source>
</evidence>
<evidence type="ECO:0008006" key="6">
    <source>
        <dbReference type="Google" id="ProtNLM"/>
    </source>
</evidence>
<dbReference type="Gene3D" id="3.30.479.10">
    <property type="entry name" value="6-pyruvoyl tetrahydropterin synthase/QueD"/>
    <property type="match status" value="1"/>
</dbReference>
<keyword evidence="2" id="KW-0479">Metal-binding</keyword>
<dbReference type="GO" id="GO:0016829">
    <property type="term" value="F:lyase activity"/>
    <property type="evidence" value="ECO:0007669"/>
    <property type="project" value="UniProtKB-KW"/>
</dbReference>
<keyword evidence="4" id="KW-0456">Lyase</keyword>
<dbReference type="PANTHER" id="PTHR12589:SF7">
    <property type="entry name" value="6-PYRUVOYL TETRAHYDROBIOPTERIN SYNTHASE"/>
    <property type="match status" value="1"/>
</dbReference>
<evidence type="ECO:0000313" key="5">
    <source>
        <dbReference type="EMBL" id="KKK47762.1"/>
    </source>
</evidence>